<dbReference type="InterPro" id="IPR046342">
    <property type="entry name" value="CBS_dom_sf"/>
</dbReference>
<reference evidence="12 13" key="1">
    <citation type="submission" date="2015-01" db="EMBL/GenBank/DDBJ databases">
        <title>Comparative genomics of non-oral Prevotella species.</title>
        <authorList>
            <person name="Accetto T."/>
            <person name="Nograsek B."/>
            <person name="Avgustin G."/>
        </authorList>
    </citation>
    <scope>NUCLEOTIDE SEQUENCE [LARGE SCALE GENOMIC DNA]</scope>
    <source>
        <strain evidence="12 13">P5-119</strain>
    </source>
</reference>
<feature type="transmembrane region" description="Helical" evidence="9">
    <location>
        <begin position="128"/>
        <end position="146"/>
    </location>
</feature>
<dbReference type="STRING" id="1602171.ST44_01455"/>
<evidence type="ECO:0000313" key="13">
    <source>
        <dbReference type="Proteomes" id="UP000032046"/>
    </source>
</evidence>
<dbReference type="PANTHER" id="PTHR22777">
    <property type="entry name" value="HEMOLYSIN-RELATED"/>
    <property type="match status" value="1"/>
</dbReference>
<dbReference type="InterPro" id="IPR044751">
    <property type="entry name" value="Ion_transp-like_CBS"/>
</dbReference>
<dbReference type="Pfam" id="PF00571">
    <property type="entry name" value="CBS"/>
    <property type="match status" value="1"/>
</dbReference>
<evidence type="ECO:0000259" key="10">
    <source>
        <dbReference type="PROSITE" id="PS51371"/>
    </source>
</evidence>
<evidence type="ECO:0000256" key="4">
    <source>
        <dbReference type="ARBA" id="ARBA00022989"/>
    </source>
</evidence>
<evidence type="ECO:0000259" key="11">
    <source>
        <dbReference type="PROSITE" id="PS51846"/>
    </source>
</evidence>
<keyword evidence="5 7" id="KW-0129">CBS domain</keyword>
<keyword evidence="6 8" id="KW-0472">Membrane</keyword>
<dbReference type="Proteomes" id="UP000032046">
    <property type="component" value="Unassembled WGS sequence"/>
</dbReference>
<dbReference type="SUPFAM" id="SSF56176">
    <property type="entry name" value="FAD-binding/transporter-associated domain-like"/>
    <property type="match status" value="1"/>
</dbReference>
<dbReference type="GO" id="GO:0050660">
    <property type="term" value="F:flavin adenine dinucleotide binding"/>
    <property type="evidence" value="ECO:0007669"/>
    <property type="project" value="InterPro"/>
</dbReference>
<evidence type="ECO:0000256" key="9">
    <source>
        <dbReference type="SAM" id="Phobius"/>
    </source>
</evidence>
<dbReference type="InterPro" id="IPR005170">
    <property type="entry name" value="Transptr-assoc_dom"/>
</dbReference>
<evidence type="ECO:0000256" key="5">
    <source>
        <dbReference type="ARBA" id="ARBA00023122"/>
    </source>
</evidence>
<dbReference type="InterPro" id="IPR016169">
    <property type="entry name" value="FAD-bd_PCMH_sub2"/>
</dbReference>
<feature type="domain" description="CBS" evidence="10">
    <location>
        <begin position="277"/>
        <end position="334"/>
    </location>
</feature>
<dbReference type="InterPro" id="IPR000644">
    <property type="entry name" value="CBS_dom"/>
</dbReference>
<dbReference type="PROSITE" id="PS51846">
    <property type="entry name" value="CNNM"/>
    <property type="match status" value="1"/>
</dbReference>
<dbReference type="InterPro" id="IPR002550">
    <property type="entry name" value="CNNM"/>
</dbReference>
<feature type="transmembrane region" description="Helical" evidence="9">
    <location>
        <begin position="61"/>
        <end position="84"/>
    </location>
</feature>
<feature type="transmembrane region" description="Helical" evidence="9">
    <location>
        <begin position="6"/>
        <end position="29"/>
    </location>
</feature>
<dbReference type="Gene3D" id="3.10.580.10">
    <property type="entry name" value="CBS-domain"/>
    <property type="match status" value="1"/>
</dbReference>
<dbReference type="Gene3D" id="3.30.465.10">
    <property type="match status" value="1"/>
</dbReference>
<dbReference type="InterPro" id="IPR036318">
    <property type="entry name" value="FAD-bd_PCMH-like_sf"/>
</dbReference>
<gene>
    <name evidence="12" type="ORF">ST44_01455</name>
</gene>
<evidence type="ECO:0000256" key="8">
    <source>
        <dbReference type="PROSITE-ProRule" id="PRU01193"/>
    </source>
</evidence>
<evidence type="ECO:0000256" key="1">
    <source>
        <dbReference type="ARBA" id="ARBA00004141"/>
    </source>
</evidence>
<sequence length="422" mass="48009">MEEVSISLVVGIFITLLLSAFFSGMEIAFVSSNRMLAEMDKGTSKLTRRLQTFFYKNPNDFVSTMLVGNNIVLVVYGIFVARLLDNTIFKGLDPAISVTADTILSTLVVLFTGEFLPKTLFKSNPNKFFSFFVFPAYLFYLLLWPVSRFSTLLSKILLKISGVKVDKDNDDGEFSKVDLDYLVQSSIDNASDNSQIDDEVRIFQNALDFSDTKVRDCMVPRTEICAVEKSSSLSDLKNIFIESGKSKILVYDNDIDHIIGYIHSLELFRNPNDWHNHIRTMPFVPETMSARKMMQTFLQQKKSLGVVVDEFGGTSGIISLEDIVEEIFGDIEDEHDNSNYIAQKNSDGTYLLSARLEIDKVNDLFSLDIPESEDYMTIGGFILHEYENFPKLNEVVRIGRFEFKIIKNTMTKIELVRLKVID</sequence>
<evidence type="ECO:0000256" key="2">
    <source>
        <dbReference type="ARBA" id="ARBA00022692"/>
    </source>
</evidence>
<comment type="subcellular location">
    <subcellularLocation>
        <location evidence="1">Membrane</location>
        <topology evidence="1">Multi-pass membrane protein</topology>
    </subcellularLocation>
</comment>
<dbReference type="AlphaFoldDB" id="A0A0D0I7Z8"/>
<dbReference type="SMART" id="SM01091">
    <property type="entry name" value="CorC_HlyC"/>
    <property type="match status" value="1"/>
</dbReference>
<evidence type="ECO:0000256" key="3">
    <source>
        <dbReference type="ARBA" id="ARBA00022737"/>
    </source>
</evidence>
<dbReference type="CDD" id="cd04590">
    <property type="entry name" value="CBS_pair_CorC_HlyC_assoc"/>
    <property type="match status" value="1"/>
</dbReference>
<name>A0A0D0I7Z8_9BACT</name>
<feature type="domain" description="CNNM transmembrane" evidence="11">
    <location>
        <begin position="1"/>
        <end position="197"/>
    </location>
</feature>
<dbReference type="EMBL" id="JXQK01000018">
    <property type="protein sequence ID" value="KIP64614.1"/>
    <property type="molecule type" value="Genomic_DNA"/>
</dbReference>
<evidence type="ECO:0000313" key="12">
    <source>
        <dbReference type="EMBL" id="KIP64614.1"/>
    </source>
</evidence>
<dbReference type="PANTHER" id="PTHR22777:SF17">
    <property type="entry name" value="UPF0053 PROTEIN SLL0260"/>
    <property type="match status" value="1"/>
</dbReference>
<dbReference type="Pfam" id="PF01595">
    <property type="entry name" value="CNNM"/>
    <property type="match status" value="1"/>
</dbReference>
<dbReference type="SUPFAM" id="SSF54631">
    <property type="entry name" value="CBS-domain pair"/>
    <property type="match status" value="1"/>
</dbReference>
<keyword evidence="4 8" id="KW-1133">Transmembrane helix</keyword>
<dbReference type="Pfam" id="PF03471">
    <property type="entry name" value="CorC_HlyC"/>
    <property type="match status" value="1"/>
</dbReference>
<dbReference type="PROSITE" id="PS51371">
    <property type="entry name" value="CBS"/>
    <property type="match status" value="1"/>
</dbReference>
<evidence type="ECO:0000256" key="6">
    <source>
        <dbReference type="ARBA" id="ARBA00023136"/>
    </source>
</evidence>
<keyword evidence="13" id="KW-1185">Reference proteome</keyword>
<dbReference type="RefSeq" id="WP_042517480.1">
    <property type="nucleotide sequence ID" value="NZ_JXQK01000018.1"/>
</dbReference>
<proteinExistence type="predicted"/>
<keyword evidence="2 8" id="KW-0812">Transmembrane</keyword>
<evidence type="ECO:0000256" key="7">
    <source>
        <dbReference type="PROSITE-ProRule" id="PRU00703"/>
    </source>
</evidence>
<comment type="caution">
    <text evidence="12">The sequence shown here is derived from an EMBL/GenBank/DDBJ whole genome shotgun (WGS) entry which is preliminary data.</text>
</comment>
<keyword evidence="3" id="KW-0677">Repeat</keyword>
<dbReference type="GO" id="GO:0005886">
    <property type="term" value="C:plasma membrane"/>
    <property type="evidence" value="ECO:0007669"/>
    <property type="project" value="TreeGrafter"/>
</dbReference>
<organism evidence="12 13">
    <name type="scientific">Prevotella pectinovora</name>
    <dbReference type="NCBI Taxonomy" id="1602169"/>
    <lineage>
        <taxon>Bacteria</taxon>
        <taxon>Pseudomonadati</taxon>
        <taxon>Bacteroidota</taxon>
        <taxon>Bacteroidia</taxon>
        <taxon>Bacteroidales</taxon>
        <taxon>Prevotellaceae</taxon>
        <taxon>Prevotella</taxon>
    </lineage>
</organism>
<accession>A0A0D0I7Z8</accession>
<protein>
    <submittedName>
        <fullName evidence="12">Hemolysin</fullName>
    </submittedName>
</protein>